<accession>V2UYW3</accession>
<dbReference type="Proteomes" id="UP000017404">
    <property type="component" value="Unassembled WGS sequence"/>
</dbReference>
<evidence type="ECO:0000313" key="2">
    <source>
        <dbReference type="Proteomes" id="UP000017404"/>
    </source>
</evidence>
<comment type="caution">
    <text evidence="1">The sequence shown here is derived from an EMBL/GenBank/DDBJ whole genome shotgun (WGS) entry which is preliminary data.</text>
</comment>
<dbReference type="PATRIC" id="fig|1120928.5.peg.3161"/>
<sequence>MKFTKKLVVKMPEIIITIEVDSAPQLVLGQSILGGIITALKLEKKKLVSVADLVSKYSLSDETIRTKCAAINQGSNGKHLYDPDAADAILKNTKIRRGAKRIN</sequence>
<proteinExistence type="predicted"/>
<organism evidence="1 2">
    <name type="scientific">Acinetobacter tjernbergiae DSM 14971 = CIP 107465</name>
    <dbReference type="NCBI Taxonomy" id="1120928"/>
    <lineage>
        <taxon>Bacteria</taxon>
        <taxon>Pseudomonadati</taxon>
        <taxon>Pseudomonadota</taxon>
        <taxon>Gammaproteobacteria</taxon>
        <taxon>Moraxellales</taxon>
        <taxon>Moraxellaceae</taxon>
        <taxon>Acinetobacter</taxon>
    </lineage>
</organism>
<dbReference type="EMBL" id="AYEV01000040">
    <property type="protein sequence ID" value="ESK53845.1"/>
    <property type="molecule type" value="Genomic_DNA"/>
</dbReference>
<name>V2UYW3_9GAMM</name>
<gene>
    <name evidence="1" type="ORF">F990_03125</name>
</gene>
<keyword evidence="2" id="KW-1185">Reference proteome</keyword>
<dbReference type="STRING" id="202955.GCA_000759995_01664"/>
<evidence type="ECO:0000313" key="1">
    <source>
        <dbReference type="EMBL" id="ESK53845.1"/>
    </source>
</evidence>
<dbReference type="eggNOG" id="ENOG5031RJZ">
    <property type="taxonomic scope" value="Bacteria"/>
</dbReference>
<protein>
    <submittedName>
        <fullName evidence="1">Uncharacterized protein</fullName>
    </submittedName>
</protein>
<dbReference type="AlphaFoldDB" id="V2UYW3"/>
<reference evidence="1 2" key="1">
    <citation type="submission" date="2013-10" db="EMBL/GenBank/DDBJ databases">
        <title>The Genome Sequence of Acinetobacter tjernbergiae CIP107465.</title>
        <authorList>
            <consortium name="The Broad Institute Genomics Platform"/>
            <consortium name="The Broad Institute Genome Sequencing Center for Infectious Disease"/>
            <person name="Cerqueira G."/>
            <person name="Feldgarden M."/>
            <person name="Courvalin P."/>
            <person name="Grillot-Courvalin C."/>
            <person name="Clermont D."/>
            <person name="Rocha E."/>
            <person name="Yoon E.-J."/>
            <person name="Nemec A."/>
            <person name="Young S.K."/>
            <person name="Zeng Q."/>
            <person name="Gargeya S."/>
            <person name="Fitzgerald M."/>
            <person name="Abouelleil A."/>
            <person name="Alvarado L."/>
            <person name="Berlin A.M."/>
            <person name="Chapman S.B."/>
            <person name="Gainer-Dewar J."/>
            <person name="Goldberg J."/>
            <person name="Gnerre S."/>
            <person name="Griggs A."/>
            <person name="Gujja S."/>
            <person name="Hansen M."/>
            <person name="Howarth C."/>
            <person name="Imamovic A."/>
            <person name="Ireland A."/>
            <person name="Larimer J."/>
            <person name="McCowan C."/>
            <person name="Murphy C."/>
            <person name="Pearson M."/>
            <person name="Poon T.W."/>
            <person name="Priest M."/>
            <person name="Roberts A."/>
            <person name="Saif S."/>
            <person name="Shea T."/>
            <person name="Sykes S."/>
            <person name="Wortman J."/>
            <person name="Nusbaum C."/>
            <person name="Birren B."/>
        </authorList>
    </citation>
    <scope>NUCLEOTIDE SEQUENCE [LARGE SCALE GENOMIC DNA]</scope>
    <source>
        <strain evidence="1 2">CIP 107465</strain>
    </source>
</reference>